<evidence type="ECO:0000313" key="2">
    <source>
        <dbReference type="EMBL" id="KPG33075.1"/>
    </source>
</evidence>
<dbReference type="RefSeq" id="WP_043077425.1">
    <property type="nucleotide sequence ID" value="NZ_CP011530.1"/>
</dbReference>
<dbReference type="Proteomes" id="UP000037962">
    <property type="component" value="Unassembled WGS sequence"/>
</dbReference>
<dbReference type="AlphaFoldDB" id="A0A0N0KMP2"/>
<dbReference type="OrthoDB" id="3629104at2"/>
<proteinExistence type="predicted"/>
<reference evidence="4 5" key="1">
    <citation type="submission" date="2015-09" db="EMBL/GenBank/DDBJ databases">
        <title>Genome Sequences of Mycobacterium immunogenum Isolates, Recuperated from a Chloraminated Drinking Water Distribution System Simulator Subjected to Episodes of Nitrification.</title>
        <authorList>
            <person name="Gomez-Alvarez V."/>
            <person name="Revetta R.P."/>
        </authorList>
    </citation>
    <scope>NUCLEOTIDE SEQUENCE [LARGE SCALE GENOMIC DNA]</scope>
    <source>
        <strain evidence="1 4">H008</strain>
        <strain evidence="2 5">H076</strain>
    </source>
</reference>
<dbReference type="EMBL" id="LQYE01000028">
    <property type="protein sequence ID" value="OAT67638.1"/>
    <property type="molecule type" value="Genomic_DNA"/>
</dbReference>
<comment type="caution">
    <text evidence="1">The sequence shown here is derived from an EMBL/GenBank/DDBJ whole genome shotgun (WGS) entry which is preliminary data.</text>
</comment>
<evidence type="ECO:0000313" key="5">
    <source>
        <dbReference type="Proteomes" id="UP000037962"/>
    </source>
</evidence>
<dbReference type="Proteomes" id="UP000186919">
    <property type="component" value="Unassembled WGS sequence"/>
</dbReference>
<reference evidence="3 6" key="2">
    <citation type="submission" date="2016-01" db="EMBL/GenBank/DDBJ databases">
        <title>Mycobacterium immunogenum strain CD11_6 genome sequencing and assembly.</title>
        <authorList>
            <person name="Kaur G."/>
            <person name="Nair G.R."/>
            <person name="Mayilraj S."/>
        </authorList>
    </citation>
    <scope>NUCLEOTIDE SEQUENCE [LARGE SCALE GENOMIC DNA]</scope>
    <source>
        <strain evidence="3 6">CD11-6</strain>
    </source>
</reference>
<name>A0A0N0KMP2_9MYCO</name>
<dbReference type="EMBL" id="LJFO01000006">
    <property type="protein sequence ID" value="KPG11339.1"/>
    <property type="molecule type" value="Genomic_DNA"/>
</dbReference>
<dbReference type="GeneID" id="45762475"/>
<protein>
    <submittedName>
        <fullName evidence="1">Uncharacterized protein</fullName>
    </submittedName>
</protein>
<keyword evidence="5" id="KW-1185">Reference proteome</keyword>
<evidence type="ECO:0000313" key="4">
    <source>
        <dbReference type="Proteomes" id="UP000037843"/>
    </source>
</evidence>
<gene>
    <name evidence="1" type="ORF">AN908_13310</name>
    <name evidence="2" type="ORF">AN912_14765</name>
    <name evidence="3" type="ORF">AWB85_10790</name>
</gene>
<dbReference type="STRING" id="83262.BAB75_00955"/>
<dbReference type="Proteomes" id="UP000037843">
    <property type="component" value="Unassembled WGS sequence"/>
</dbReference>
<evidence type="ECO:0000313" key="6">
    <source>
        <dbReference type="Proteomes" id="UP000186919"/>
    </source>
</evidence>
<dbReference type="KEGG" id="miz:BAB75_00955"/>
<dbReference type="PATRIC" id="fig|83262.10.peg.3803"/>
<evidence type="ECO:0000313" key="3">
    <source>
        <dbReference type="EMBL" id="OAT67638.1"/>
    </source>
</evidence>
<accession>A0A0N0KMP2</accession>
<sequence length="75" mass="8378">MKKAPDWRHAISCGVACRDCIRDIDHCHGTLIVHSARHAECTDRDCDGQYLLRHSLVIDCVAAQCDCESQIQLAV</sequence>
<dbReference type="EMBL" id="LJFS01000017">
    <property type="protein sequence ID" value="KPG33075.1"/>
    <property type="molecule type" value="Genomic_DNA"/>
</dbReference>
<organism evidence="1 4">
    <name type="scientific">Mycobacteroides immunogenum</name>
    <dbReference type="NCBI Taxonomy" id="83262"/>
    <lineage>
        <taxon>Bacteria</taxon>
        <taxon>Bacillati</taxon>
        <taxon>Actinomycetota</taxon>
        <taxon>Actinomycetes</taxon>
        <taxon>Mycobacteriales</taxon>
        <taxon>Mycobacteriaceae</taxon>
        <taxon>Mycobacteroides</taxon>
    </lineage>
</organism>
<evidence type="ECO:0000313" key="1">
    <source>
        <dbReference type="EMBL" id="KPG11339.1"/>
    </source>
</evidence>